<protein>
    <submittedName>
        <fullName evidence="1">Uncharacterized protein</fullName>
    </submittedName>
</protein>
<proteinExistence type="predicted"/>
<reference evidence="1" key="2">
    <citation type="submission" date="2023-06" db="EMBL/GenBank/DDBJ databases">
        <authorList>
            <consortium name="Lawrence Berkeley National Laboratory"/>
            <person name="Haridas S."/>
            <person name="Hensen N."/>
            <person name="Bonometti L."/>
            <person name="Westerberg I."/>
            <person name="Brannstrom I.O."/>
            <person name="Guillou S."/>
            <person name="Cros-Aarteil S."/>
            <person name="Calhoun S."/>
            <person name="Kuo A."/>
            <person name="Mondo S."/>
            <person name="Pangilinan J."/>
            <person name="Riley R."/>
            <person name="Labutti K."/>
            <person name="Andreopoulos B."/>
            <person name="Lipzen A."/>
            <person name="Chen C."/>
            <person name="Yanf M."/>
            <person name="Daum C."/>
            <person name="Ng V."/>
            <person name="Clum A."/>
            <person name="Steindorff A."/>
            <person name="Ohm R."/>
            <person name="Martin F."/>
            <person name="Silar P."/>
            <person name="Natvig D."/>
            <person name="Lalanne C."/>
            <person name="Gautier V."/>
            <person name="Ament-Velasquez S.L."/>
            <person name="Kruys A."/>
            <person name="Hutchinson M.I."/>
            <person name="Powell A.J."/>
            <person name="Barry K."/>
            <person name="Miller A.N."/>
            <person name="Grigoriev I.V."/>
            <person name="Debuchy R."/>
            <person name="Gladieux P."/>
            <person name="Thoren M.H."/>
            <person name="Johannesson H."/>
        </authorList>
    </citation>
    <scope>NUCLEOTIDE SEQUENCE</scope>
    <source>
        <strain evidence="1">CBS 955.72</strain>
    </source>
</reference>
<gene>
    <name evidence="1" type="ORF">B0T25DRAFT_601877</name>
</gene>
<accession>A0AAJ0HRY8</accession>
<reference evidence="1" key="1">
    <citation type="journal article" date="2023" name="Mol. Phylogenet. Evol.">
        <title>Genome-scale phylogeny and comparative genomics of the fungal order Sordariales.</title>
        <authorList>
            <person name="Hensen N."/>
            <person name="Bonometti L."/>
            <person name="Westerberg I."/>
            <person name="Brannstrom I.O."/>
            <person name="Guillou S."/>
            <person name="Cros-Aarteil S."/>
            <person name="Calhoun S."/>
            <person name="Haridas S."/>
            <person name="Kuo A."/>
            <person name="Mondo S."/>
            <person name="Pangilinan J."/>
            <person name="Riley R."/>
            <person name="LaButti K."/>
            <person name="Andreopoulos B."/>
            <person name="Lipzen A."/>
            <person name="Chen C."/>
            <person name="Yan M."/>
            <person name="Daum C."/>
            <person name="Ng V."/>
            <person name="Clum A."/>
            <person name="Steindorff A."/>
            <person name="Ohm R.A."/>
            <person name="Martin F."/>
            <person name="Silar P."/>
            <person name="Natvig D.O."/>
            <person name="Lalanne C."/>
            <person name="Gautier V."/>
            <person name="Ament-Velasquez S.L."/>
            <person name="Kruys A."/>
            <person name="Hutchinson M.I."/>
            <person name="Powell A.J."/>
            <person name="Barry K."/>
            <person name="Miller A.N."/>
            <person name="Grigoriev I.V."/>
            <person name="Debuchy R."/>
            <person name="Gladieux P."/>
            <person name="Hiltunen Thoren M."/>
            <person name="Johannesson H."/>
        </authorList>
    </citation>
    <scope>NUCLEOTIDE SEQUENCE</scope>
    <source>
        <strain evidence="1">CBS 955.72</strain>
    </source>
</reference>
<comment type="caution">
    <text evidence="1">The sequence shown here is derived from an EMBL/GenBank/DDBJ whole genome shotgun (WGS) entry which is preliminary data.</text>
</comment>
<organism evidence="1 2">
    <name type="scientific">Lasiosphaeria hispida</name>
    <dbReference type="NCBI Taxonomy" id="260671"/>
    <lineage>
        <taxon>Eukaryota</taxon>
        <taxon>Fungi</taxon>
        <taxon>Dikarya</taxon>
        <taxon>Ascomycota</taxon>
        <taxon>Pezizomycotina</taxon>
        <taxon>Sordariomycetes</taxon>
        <taxon>Sordariomycetidae</taxon>
        <taxon>Sordariales</taxon>
        <taxon>Lasiosphaeriaceae</taxon>
        <taxon>Lasiosphaeria</taxon>
    </lineage>
</organism>
<sequence>HILDPSGDVILTLKNPSAPFAVYQTHFQLQPYRCPRRMRSQRQSTAPCPSVSRLVMTLILASPVLKAALTGGWKESTANEASNVREVGTDEWDTKAMTIAMGIIHHRWSQVPRIVDLELLAKIAVIVDYYQIHETVQLMGDIWINRLRLQNPPPKVYGRELVLWMCISSVYKHRVVFKHVTEAASGTA</sequence>
<dbReference type="AlphaFoldDB" id="A0AAJ0HRY8"/>
<dbReference type="Proteomes" id="UP001275084">
    <property type="component" value="Unassembled WGS sequence"/>
</dbReference>
<evidence type="ECO:0000313" key="1">
    <source>
        <dbReference type="EMBL" id="KAK3360371.1"/>
    </source>
</evidence>
<feature type="non-terminal residue" evidence="1">
    <location>
        <position position="1"/>
    </location>
</feature>
<keyword evidence="2" id="KW-1185">Reference proteome</keyword>
<evidence type="ECO:0000313" key="2">
    <source>
        <dbReference type="Proteomes" id="UP001275084"/>
    </source>
</evidence>
<name>A0AAJ0HRY8_9PEZI</name>
<dbReference type="EMBL" id="JAUIQD010000002">
    <property type="protein sequence ID" value="KAK3360371.1"/>
    <property type="molecule type" value="Genomic_DNA"/>
</dbReference>